<organism evidence="5 6">
    <name type="scientific">Lentilactobacillus senioris DSM 24302 = JCM 17472</name>
    <dbReference type="NCBI Taxonomy" id="1423802"/>
    <lineage>
        <taxon>Bacteria</taxon>
        <taxon>Bacillati</taxon>
        <taxon>Bacillota</taxon>
        <taxon>Bacilli</taxon>
        <taxon>Lactobacillales</taxon>
        <taxon>Lactobacillaceae</taxon>
        <taxon>Lentilactobacillus</taxon>
    </lineage>
</organism>
<dbReference type="InterPro" id="IPR002901">
    <property type="entry name" value="MGlyc_endo_b_GlcNAc-like_dom"/>
</dbReference>
<dbReference type="PRINTS" id="PR01002">
    <property type="entry name" value="FLGFLGJ"/>
</dbReference>
<gene>
    <name evidence="5" type="ORF">FC56_GL000213</name>
</gene>
<sequence>MKRFGIRLLLTMTVLLGVVAGGESTKAQASVETDFIESIKKPVVSVSHQNHLYASVMMAQAILESDWGQSELAVTGNNYFGIKGSYNGQSVTMATAEYSGKGKRYVTNASFKKYPNVTAAIKDNASLLRHGTDTDSDYYSGTWTDNTVDYRDAAAALSATYATDMAYGNKLTKLIQKYDLTKLDTSTSSLDIEKQIADSVKDSMNKQSTKTVRSQKEKVVKVPKVDLSNFDKTRATFKNDASKIKIKPLTPIIKLS</sequence>
<accession>A0A0R2CP52</accession>
<evidence type="ECO:0000313" key="5">
    <source>
        <dbReference type="EMBL" id="KRM93501.1"/>
    </source>
</evidence>
<dbReference type="InterPro" id="IPR051056">
    <property type="entry name" value="Glycosyl_Hydrolase_73"/>
</dbReference>
<proteinExistence type="inferred from homology"/>
<dbReference type="Pfam" id="PF01832">
    <property type="entry name" value="Glucosaminidase"/>
    <property type="match status" value="1"/>
</dbReference>
<feature type="domain" description="Mannosyl-glycoprotein endo-beta-N-acetylglucosamidase-like" evidence="4">
    <location>
        <begin position="24"/>
        <end position="184"/>
    </location>
</feature>
<evidence type="ECO:0000256" key="1">
    <source>
        <dbReference type="ARBA" id="ARBA00010266"/>
    </source>
</evidence>
<feature type="chain" id="PRO_5006415790" evidence="3">
    <location>
        <begin position="30"/>
        <end position="256"/>
    </location>
</feature>
<reference evidence="5 6" key="1">
    <citation type="journal article" date="2015" name="Genome Announc.">
        <title>Expanding the biotechnology potential of lactobacilli through comparative genomics of 213 strains and associated genera.</title>
        <authorList>
            <person name="Sun Z."/>
            <person name="Harris H.M."/>
            <person name="McCann A."/>
            <person name="Guo C."/>
            <person name="Argimon S."/>
            <person name="Zhang W."/>
            <person name="Yang X."/>
            <person name="Jeffery I.B."/>
            <person name="Cooney J.C."/>
            <person name="Kagawa T.F."/>
            <person name="Liu W."/>
            <person name="Song Y."/>
            <person name="Salvetti E."/>
            <person name="Wrobel A."/>
            <person name="Rasinkangas P."/>
            <person name="Parkhill J."/>
            <person name="Rea M.C."/>
            <person name="O'Sullivan O."/>
            <person name="Ritari J."/>
            <person name="Douillard F.P."/>
            <person name="Paul Ross R."/>
            <person name="Yang R."/>
            <person name="Briner A.E."/>
            <person name="Felis G.E."/>
            <person name="de Vos W.M."/>
            <person name="Barrangou R."/>
            <person name="Klaenhammer T.R."/>
            <person name="Caufield P.W."/>
            <person name="Cui Y."/>
            <person name="Zhang H."/>
            <person name="O'Toole P.W."/>
        </authorList>
    </citation>
    <scope>NUCLEOTIDE SEQUENCE [LARGE SCALE GENOMIC DNA]</scope>
    <source>
        <strain evidence="5 6">DSM 24302</strain>
    </source>
</reference>
<dbReference type="GO" id="GO:0004040">
    <property type="term" value="F:amidase activity"/>
    <property type="evidence" value="ECO:0007669"/>
    <property type="project" value="InterPro"/>
</dbReference>
<dbReference type="PANTHER" id="PTHR33308">
    <property type="entry name" value="PEPTIDOGLYCAN HYDROLASE FLGJ"/>
    <property type="match status" value="1"/>
</dbReference>
<dbReference type="Gene3D" id="1.10.530.10">
    <property type="match status" value="1"/>
</dbReference>
<dbReference type="SMART" id="SM00047">
    <property type="entry name" value="LYZ2"/>
    <property type="match status" value="1"/>
</dbReference>
<evidence type="ECO:0000256" key="3">
    <source>
        <dbReference type="SAM" id="SignalP"/>
    </source>
</evidence>
<keyword evidence="3" id="KW-0732">Signal</keyword>
<dbReference type="PANTHER" id="PTHR33308:SF9">
    <property type="entry name" value="PEPTIDOGLYCAN HYDROLASE FLGJ"/>
    <property type="match status" value="1"/>
</dbReference>
<evidence type="ECO:0000313" key="6">
    <source>
        <dbReference type="Proteomes" id="UP000051256"/>
    </source>
</evidence>
<dbReference type="EMBL" id="AYZR01000008">
    <property type="protein sequence ID" value="KRM93501.1"/>
    <property type="molecule type" value="Genomic_DNA"/>
</dbReference>
<dbReference type="Gene3D" id="4.10.80.30">
    <property type="entry name" value="DNA polymerase, domain 6"/>
    <property type="match status" value="1"/>
</dbReference>
<comment type="similarity">
    <text evidence="1">Belongs to the glycosyl hydrolase 73 family.</text>
</comment>
<keyword evidence="2" id="KW-0378">Hydrolase</keyword>
<protein>
    <submittedName>
        <fullName evidence="5">Mannosyl-glycoprotein endo-beta-N-acetylglucosaminidase</fullName>
    </submittedName>
</protein>
<evidence type="ECO:0000256" key="2">
    <source>
        <dbReference type="ARBA" id="ARBA00022801"/>
    </source>
</evidence>
<dbReference type="Proteomes" id="UP000051256">
    <property type="component" value="Unassembled WGS sequence"/>
</dbReference>
<dbReference type="STRING" id="1423802.FC56_GL000213"/>
<comment type="caution">
    <text evidence="5">The sequence shown here is derived from an EMBL/GenBank/DDBJ whole genome shotgun (WGS) entry which is preliminary data.</text>
</comment>
<feature type="signal peptide" evidence="3">
    <location>
        <begin position="1"/>
        <end position="29"/>
    </location>
</feature>
<keyword evidence="6" id="KW-1185">Reference proteome</keyword>
<dbReference type="AlphaFoldDB" id="A0A0R2CP52"/>
<evidence type="ECO:0000259" key="4">
    <source>
        <dbReference type="SMART" id="SM00047"/>
    </source>
</evidence>
<dbReference type="PATRIC" id="fig|1423802.4.peg.215"/>
<dbReference type="RefSeq" id="WP_056978122.1">
    <property type="nucleotide sequence ID" value="NZ_AYZR01000008.1"/>
</dbReference>
<name>A0A0R2CP52_9LACO</name>